<dbReference type="PANTHER" id="PTHR43046:SF12">
    <property type="entry name" value="GDP-MANNOSE MANNOSYL HYDROLASE"/>
    <property type="match status" value="1"/>
</dbReference>
<dbReference type="InterPro" id="IPR020084">
    <property type="entry name" value="NUDIX_hydrolase_CS"/>
</dbReference>
<proteinExistence type="inferred from homology"/>
<accession>A0ABX7UUX8</accession>
<dbReference type="SUPFAM" id="SSF55811">
    <property type="entry name" value="Nudix"/>
    <property type="match status" value="1"/>
</dbReference>
<evidence type="ECO:0000256" key="1">
    <source>
        <dbReference type="ARBA" id="ARBA00001946"/>
    </source>
</evidence>
<dbReference type="Proteomes" id="UP000671960">
    <property type="component" value="Chromosome"/>
</dbReference>
<dbReference type="CDD" id="cd04685">
    <property type="entry name" value="NUDIX_Hydrolase"/>
    <property type="match status" value="1"/>
</dbReference>
<comment type="cofactor">
    <cofactor evidence="1">
        <name>Mg(2+)</name>
        <dbReference type="ChEBI" id="CHEBI:18420"/>
    </cofactor>
</comment>
<evidence type="ECO:0000256" key="2">
    <source>
        <dbReference type="ARBA" id="ARBA00022801"/>
    </source>
</evidence>
<dbReference type="PRINTS" id="PR00502">
    <property type="entry name" value="NUDIXFAMILY"/>
</dbReference>
<evidence type="ECO:0000256" key="3">
    <source>
        <dbReference type="ARBA" id="ARBA00022842"/>
    </source>
</evidence>
<sequence length="146" mass="16720">MKSRPASRLLIVDSLRQVLLFKFTHSMDALAGKSYWATPGGGVEQGESFEQAAIRELMEETGIVRRDVGRCVAQRNFEMKLPSGEMVAALEKFYVVRVANHEISNDSWSSNEKKVISDHHWWNAEELRTTHEVVYPQDILEMLELI</sequence>
<dbReference type="Pfam" id="PF00293">
    <property type="entry name" value="NUDIX"/>
    <property type="match status" value="1"/>
</dbReference>
<comment type="similarity">
    <text evidence="4">Belongs to the Nudix hydrolase family.</text>
</comment>
<evidence type="ECO:0000313" key="6">
    <source>
        <dbReference type="EMBL" id="QTF08387.1"/>
    </source>
</evidence>
<name>A0ABX7UUX8_9GAMM</name>
<gene>
    <name evidence="6" type="ORF">HC231_11060</name>
</gene>
<evidence type="ECO:0000259" key="5">
    <source>
        <dbReference type="PROSITE" id="PS51462"/>
    </source>
</evidence>
<dbReference type="PROSITE" id="PS51462">
    <property type="entry name" value="NUDIX"/>
    <property type="match status" value="1"/>
</dbReference>
<dbReference type="PANTHER" id="PTHR43046">
    <property type="entry name" value="GDP-MANNOSE MANNOSYL HYDROLASE"/>
    <property type="match status" value="1"/>
</dbReference>
<keyword evidence="3" id="KW-0460">Magnesium</keyword>
<dbReference type="EMBL" id="CP050854">
    <property type="protein sequence ID" value="QTF08387.1"/>
    <property type="molecule type" value="Genomic_DNA"/>
</dbReference>
<keyword evidence="7" id="KW-1185">Reference proteome</keyword>
<dbReference type="InterPro" id="IPR020476">
    <property type="entry name" value="Nudix_hydrolase"/>
</dbReference>
<dbReference type="InterPro" id="IPR000086">
    <property type="entry name" value="NUDIX_hydrolase_dom"/>
</dbReference>
<dbReference type="RefSeq" id="WP_208231013.1">
    <property type="nucleotide sequence ID" value="NZ_CP050854.1"/>
</dbReference>
<dbReference type="InterPro" id="IPR015797">
    <property type="entry name" value="NUDIX_hydrolase-like_dom_sf"/>
</dbReference>
<evidence type="ECO:0000256" key="4">
    <source>
        <dbReference type="RuleBase" id="RU003476"/>
    </source>
</evidence>
<organism evidence="6 7">
    <name type="scientific">Brenneria izadpanahii</name>
    <dbReference type="NCBI Taxonomy" id="2722756"/>
    <lineage>
        <taxon>Bacteria</taxon>
        <taxon>Pseudomonadati</taxon>
        <taxon>Pseudomonadota</taxon>
        <taxon>Gammaproteobacteria</taxon>
        <taxon>Enterobacterales</taxon>
        <taxon>Pectobacteriaceae</taxon>
        <taxon>Brenneria</taxon>
    </lineage>
</organism>
<dbReference type="Gene3D" id="3.90.79.10">
    <property type="entry name" value="Nucleoside Triphosphate Pyrophosphohydrolase"/>
    <property type="match status" value="1"/>
</dbReference>
<feature type="domain" description="Nudix hydrolase" evidence="5">
    <location>
        <begin position="1"/>
        <end position="145"/>
    </location>
</feature>
<keyword evidence="2 4" id="KW-0378">Hydrolase</keyword>
<protein>
    <submittedName>
        <fullName evidence="6">NUDIX domain-containing protein</fullName>
    </submittedName>
</protein>
<evidence type="ECO:0000313" key="7">
    <source>
        <dbReference type="Proteomes" id="UP000671960"/>
    </source>
</evidence>
<reference evidence="6 7" key="1">
    <citation type="submission" date="2020-03" db="EMBL/GenBank/DDBJ databases">
        <authorList>
            <person name="Bakhshi Ganjeh M."/>
        </authorList>
    </citation>
    <scope>NUCLEOTIDE SEQUENCE [LARGE SCALE GENOMIC DNA]</scope>
    <source>
        <strain evidence="7">Iran 50</strain>
    </source>
</reference>
<dbReference type="PROSITE" id="PS00893">
    <property type="entry name" value="NUDIX_BOX"/>
    <property type="match status" value="1"/>
</dbReference>